<keyword evidence="5" id="KW-1185">Reference proteome</keyword>
<feature type="compositionally biased region" description="Low complexity" evidence="1">
    <location>
        <begin position="48"/>
        <end position="92"/>
    </location>
</feature>
<dbReference type="Proteomes" id="UP000654075">
    <property type="component" value="Unassembled WGS sequence"/>
</dbReference>
<feature type="compositionally biased region" description="Polar residues" evidence="1">
    <location>
        <begin position="101"/>
        <end position="117"/>
    </location>
</feature>
<evidence type="ECO:0000313" key="5">
    <source>
        <dbReference type="Proteomes" id="UP000654075"/>
    </source>
</evidence>
<feature type="signal peptide" evidence="3">
    <location>
        <begin position="1"/>
        <end position="20"/>
    </location>
</feature>
<gene>
    <name evidence="4" type="ORF">PGLA1383_LOCUS30036</name>
</gene>
<keyword evidence="2" id="KW-0812">Transmembrane</keyword>
<evidence type="ECO:0000256" key="2">
    <source>
        <dbReference type="SAM" id="Phobius"/>
    </source>
</evidence>
<keyword evidence="2" id="KW-0472">Membrane</keyword>
<feature type="transmembrane region" description="Helical" evidence="2">
    <location>
        <begin position="619"/>
        <end position="639"/>
    </location>
</feature>
<keyword evidence="3" id="KW-0732">Signal</keyword>
<evidence type="ECO:0000313" key="4">
    <source>
        <dbReference type="EMBL" id="CAE8612237.1"/>
    </source>
</evidence>
<feature type="region of interest" description="Disordered" evidence="1">
    <location>
        <begin position="40"/>
        <end position="124"/>
    </location>
</feature>
<comment type="caution">
    <text evidence="4">The sequence shown here is derived from an EMBL/GenBank/DDBJ whole genome shotgun (WGS) entry which is preliminary data.</text>
</comment>
<accession>A0A813FJT3</accession>
<evidence type="ECO:0000256" key="3">
    <source>
        <dbReference type="SAM" id="SignalP"/>
    </source>
</evidence>
<sequence>MAPFFSRLSAAAALSAVVAADQAAPRELFNFGDITTENSGGGFMSSLQQGMQQTMTQAQQQHPFGQQPQQQQSSNPFAAAPSATSAGASPFGDFSAPGFSNDMSSFGQPKSQYQTAHNAGFGGPAITPQTGTNIMTGIIKSFLANQKLAQGEQQCLQSGAGAMGGEVTDVSQKIVGLTEQLLAAKNQGKPAEASKPLNLNPFAKGSPLSSMFGGQKQANSNSPFGNMMGAPVGGSAPPPPAAPLPQPVMVAPAPAAASSGFDFFSSQGRRMQAFGPEMAAMGGNTGSSMNPMMLLSGGATMMQLVKEVQNVAGLGHKIMSTCLKGDGKMAMQQAAKNAKSLQYLSKHLMTNGAEITGEMSSALKSWKQGNAAGFGTDLGLVLRKVFLSSDTSGKMPEGLPPKASLANATAGFMKGFFGPGSDLKISTSETGGAPIDIDMHKCVGNNLGLMQQMWSSTMYFYGHQATMGTTAGSTSGAGTNTPKGSQEMASMLAYTTLQLPRAMKQCNINHDQVKMLKDAIQGMGKGVKFGYQMPAGQAVSKTEVASRLASSVGDYSNMVKDPTKAIDFGKNLGSIFQEAVMTAMNKKYFVDKRGNLKKRLMMLEESQGSMMGSAAGGSMVTPVLLVLTGALLLIAVVALKSRRSWAGWQTAWCQQQEILGRDDDLEEAGIETKRIFEDQAVE</sequence>
<protein>
    <submittedName>
        <fullName evidence="4">Uncharacterized protein</fullName>
    </submittedName>
</protein>
<feature type="chain" id="PRO_5032794905" evidence="3">
    <location>
        <begin position="21"/>
        <end position="682"/>
    </location>
</feature>
<organism evidence="4 5">
    <name type="scientific">Polarella glacialis</name>
    <name type="common">Dinoflagellate</name>
    <dbReference type="NCBI Taxonomy" id="89957"/>
    <lineage>
        <taxon>Eukaryota</taxon>
        <taxon>Sar</taxon>
        <taxon>Alveolata</taxon>
        <taxon>Dinophyceae</taxon>
        <taxon>Suessiales</taxon>
        <taxon>Suessiaceae</taxon>
        <taxon>Polarella</taxon>
    </lineage>
</organism>
<proteinExistence type="predicted"/>
<name>A0A813FJT3_POLGL</name>
<dbReference type="AlphaFoldDB" id="A0A813FJT3"/>
<reference evidence="4" key="1">
    <citation type="submission" date="2021-02" db="EMBL/GenBank/DDBJ databases">
        <authorList>
            <person name="Dougan E. K."/>
            <person name="Rhodes N."/>
            <person name="Thang M."/>
            <person name="Chan C."/>
        </authorList>
    </citation>
    <scope>NUCLEOTIDE SEQUENCE</scope>
</reference>
<evidence type="ECO:0000256" key="1">
    <source>
        <dbReference type="SAM" id="MobiDB-lite"/>
    </source>
</evidence>
<keyword evidence="2" id="KW-1133">Transmembrane helix</keyword>
<dbReference type="EMBL" id="CAJNNV010025100">
    <property type="protein sequence ID" value="CAE8612237.1"/>
    <property type="molecule type" value="Genomic_DNA"/>
</dbReference>